<name>X1C8K2_9ZZZZ</name>
<evidence type="ECO:0000313" key="1">
    <source>
        <dbReference type="EMBL" id="GAG80736.1"/>
    </source>
</evidence>
<feature type="non-terminal residue" evidence="1">
    <location>
        <position position="43"/>
    </location>
</feature>
<protein>
    <submittedName>
        <fullName evidence="1">Uncharacterized protein</fullName>
    </submittedName>
</protein>
<gene>
    <name evidence="1" type="ORF">S01H4_21542</name>
</gene>
<proteinExistence type="predicted"/>
<organism evidence="1">
    <name type="scientific">marine sediment metagenome</name>
    <dbReference type="NCBI Taxonomy" id="412755"/>
    <lineage>
        <taxon>unclassified sequences</taxon>
        <taxon>metagenomes</taxon>
        <taxon>ecological metagenomes</taxon>
    </lineage>
</organism>
<reference evidence="1" key="1">
    <citation type="journal article" date="2014" name="Front. Microbiol.">
        <title>High frequency of phylogenetically diverse reductive dehalogenase-homologous genes in deep subseafloor sedimentary metagenomes.</title>
        <authorList>
            <person name="Kawai M."/>
            <person name="Futagami T."/>
            <person name="Toyoda A."/>
            <person name="Takaki Y."/>
            <person name="Nishi S."/>
            <person name="Hori S."/>
            <person name="Arai W."/>
            <person name="Tsubouchi T."/>
            <person name="Morono Y."/>
            <person name="Uchiyama I."/>
            <person name="Ito T."/>
            <person name="Fujiyama A."/>
            <person name="Inagaki F."/>
            <person name="Takami H."/>
        </authorList>
    </citation>
    <scope>NUCLEOTIDE SEQUENCE</scope>
    <source>
        <strain evidence="1">Expedition CK06-06</strain>
    </source>
</reference>
<dbReference type="EMBL" id="BART01009772">
    <property type="protein sequence ID" value="GAG80736.1"/>
    <property type="molecule type" value="Genomic_DNA"/>
</dbReference>
<dbReference type="AlphaFoldDB" id="X1C8K2"/>
<accession>X1C8K2</accession>
<sequence>MIIEHGVSERQACKAVELPRSTYQYIRNHCARNWFTTAISSRW</sequence>
<comment type="caution">
    <text evidence="1">The sequence shown here is derived from an EMBL/GenBank/DDBJ whole genome shotgun (WGS) entry which is preliminary data.</text>
</comment>